<evidence type="ECO:0000313" key="6">
    <source>
        <dbReference type="Proteomes" id="UP000529446"/>
    </source>
</evidence>
<gene>
    <name evidence="5" type="ORF">HCB06_01310</name>
</gene>
<dbReference type="PANTHER" id="PTHR43537">
    <property type="entry name" value="TRANSCRIPTIONAL REGULATOR, GNTR FAMILY"/>
    <property type="match status" value="1"/>
</dbReference>
<dbReference type="PROSITE" id="PS50949">
    <property type="entry name" value="HTH_GNTR"/>
    <property type="match status" value="1"/>
</dbReference>
<name>A0A7X0YIS7_9LIST</name>
<comment type="caution">
    <text evidence="5">The sequence shown here is derived from an EMBL/GenBank/DDBJ whole genome shotgun (WGS) entry which is preliminary data.</text>
</comment>
<evidence type="ECO:0000259" key="4">
    <source>
        <dbReference type="PROSITE" id="PS50949"/>
    </source>
</evidence>
<dbReference type="InterPro" id="IPR036390">
    <property type="entry name" value="WH_DNA-bd_sf"/>
</dbReference>
<dbReference type="SUPFAM" id="SSF46785">
    <property type="entry name" value="Winged helix' DNA-binding domain"/>
    <property type="match status" value="1"/>
</dbReference>
<evidence type="ECO:0000256" key="1">
    <source>
        <dbReference type="ARBA" id="ARBA00023015"/>
    </source>
</evidence>
<evidence type="ECO:0000256" key="2">
    <source>
        <dbReference type="ARBA" id="ARBA00023125"/>
    </source>
</evidence>
<keyword evidence="3" id="KW-0804">Transcription</keyword>
<sequence length="78" mass="8936">MTRQNLEQQAYEHILHLITTKILHDGDFINQSYIATELNMSRTPIRNAIARLAGEGKIRSLPRHGAFVRQHNLTNTSL</sequence>
<dbReference type="GO" id="GO:0003700">
    <property type="term" value="F:DNA-binding transcription factor activity"/>
    <property type="evidence" value="ECO:0007669"/>
    <property type="project" value="InterPro"/>
</dbReference>
<dbReference type="RefSeq" id="WP_185534881.1">
    <property type="nucleotide sequence ID" value="NZ_JAARXI010000001.1"/>
</dbReference>
<accession>A0A7X0YIS7</accession>
<keyword evidence="1" id="KW-0805">Transcription regulation</keyword>
<dbReference type="SMART" id="SM00345">
    <property type="entry name" value="HTH_GNTR"/>
    <property type="match status" value="1"/>
</dbReference>
<organism evidence="5 6">
    <name type="scientific">Listeria booriae</name>
    <dbReference type="NCBI Taxonomy" id="1552123"/>
    <lineage>
        <taxon>Bacteria</taxon>
        <taxon>Bacillati</taxon>
        <taxon>Bacillota</taxon>
        <taxon>Bacilli</taxon>
        <taxon>Bacillales</taxon>
        <taxon>Listeriaceae</taxon>
        <taxon>Listeria</taxon>
    </lineage>
</organism>
<protein>
    <submittedName>
        <fullName evidence="5">GntR family transcriptional regulator</fullName>
    </submittedName>
</protein>
<evidence type="ECO:0000313" key="5">
    <source>
        <dbReference type="EMBL" id="MBC2115245.1"/>
    </source>
</evidence>
<keyword evidence="2" id="KW-0238">DNA-binding</keyword>
<dbReference type="InterPro" id="IPR000524">
    <property type="entry name" value="Tscrpt_reg_HTH_GntR"/>
</dbReference>
<proteinExistence type="predicted"/>
<dbReference type="Pfam" id="PF00392">
    <property type="entry name" value="GntR"/>
    <property type="match status" value="1"/>
</dbReference>
<feature type="domain" description="HTH gntR-type" evidence="4">
    <location>
        <begin position="4"/>
        <end position="71"/>
    </location>
</feature>
<dbReference type="InterPro" id="IPR036388">
    <property type="entry name" value="WH-like_DNA-bd_sf"/>
</dbReference>
<reference evidence="5 6" key="1">
    <citation type="submission" date="2020-03" db="EMBL/GenBank/DDBJ databases">
        <title>Soil Listeria distribution.</title>
        <authorList>
            <person name="Liao J."/>
            <person name="Wiedmann M."/>
        </authorList>
    </citation>
    <scope>NUCLEOTIDE SEQUENCE [LARGE SCALE GENOMIC DNA]</scope>
    <source>
        <strain evidence="5 6">FSL L7-0360</strain>
    </source>
</reference>
<evidence type="ECO:0000256" key="3">
    <source>
        <dbReference type="ARBA" id="ARBA00023163"/>
    </source>
</evidence>
<dbReference type="PANTHER" id="PTHR43537:SF45">
    <property type="entry name" value="GNTR FAMILY REGULATORY PROTEIN"/>
    <property type="match status" value="1"/>
</dbReference>
<dbReference type="Gene3D" id="1.10.10.10">
    <property type="entry name" value="Winged helix-like DNA-binding domain superfamily/Winged helix DNA-binding domain"/>
    <property type="match status" value="1"/>
</dbReference>
<dbReference type="GO" id="GO:0003677">
    <property type="term" value="F:DNA binding"/>
    <property type="evidence" value="ECO:0007669"/>
    <property type="project" value="UniProtKB-KW"/>
</dbReference>
<dbReference type="EMBL" id="JAARXI010000001">
    <property type="protein sequence ID" value="MBC2115245.1"/>
    <property type="molecule type" value="Genomic_DNA"/>
</dbReference>
<dbReference type="Proteomes" id="UP000529446">
    <property type="component" value="Unassembled WGS sequence"/>
</dbReference>
<dbReference type="AlphaFoldDB" id="A0A7X0YIS7"/>